<accession>A0A409YCH2</accession>
<protein>
    <recommendedName>
        <fullName evidence="3">EthD domain-containing protein</fullName>
    </recommendedName>
</protein>
<evidence type="ECO:0000313" key="2">
    <source>
        <dbReference type="Proteomes" id="UP000284842"/>
    </source>
</evidence>
<dbReference type="STRING" id="181874.A0A409YCH2"/>
<organism evidence="1 2">
    <name type="scientific">Panaeolus cyanescens</name>
    <dbReference type="NCBI Taxonomy" id="181874"/>
    <lineage>
        <taxon>Eukaryota</taxon>
        <taxon>Fungi</taxon>
        <taxon>Dikarya</taxon>
        <taxon>Basidiomycota</taxon>
        <taxon>Agaricomycotina</taxon>
        <taxon>Agaricomycetes</taxon>
        <taxon>Agaricomycetidae</taxon>
        <taxon>Agaricales</taxon>
        <taxon>Agaricineae</taxon>
        <taxon>Galeropsidaceae</taxon>
        <taxon>Panaeolus</taxon>
    </lineage>
</organism>
<evidence type="ECO:0008006" key="3">
    <source>
        <dbReference type="Google" id="ProtNLM"/>
    </source>
</evidence>
<dbReference type="AlphaFoldDB" id="A0A409YCH2"/>
<name>A0A409YCH2_9AGAR</name>
<dbReference type="Proteomes" id="UP000284842">
    <property type="component" value="Unassembled WGS sequence"/>
</dbReference>
<evidence type="ECO:0000313" key="1">
    <source>
        <dbReference type="EMBL" id="PPR00712.1"/>
    </source>
</evidence>
<keyword evidence="2" id="KW-1185">Reference proteome</keyword>
<sequence length="246" mass="27598">MPLGFLAVLTHPSSQLTLEDFHAWYEEEHIPIRMDRLKEFLSGARYRAADHDIPSTGPLNIDNAEGKGSGDLDISRLPVEKPEWLAMYEIDDTETFDKPVYTDLRKMRSARETDVMRRLEVVERRVGRVVWDSDMDASDAASEVLGSGGGARHTGLLVANPCQWIVTASLQLKTRPYDRSVGDGELKDWAEGFAREQLGGAGVERVRVIDVFDWGCTSMGPAVSGLVGPRWFVIFGAYFFFELAWK</sequence>
<comment type="caution">
    <text evidence="1">The sequence shown here is derived from an EMBL/GenBank/DDBJ whole genome shotgun (WGS) entry which is preliminary data.</text>
</comment>
<proteinExistence type="predicted"/>
<dbReference type="OrthoDB" id="2851338at2759"/>
<reference evidence="1 2" key="1">
    <citation type="journal article" date="2018" name="Evol. Lett.">
        <title>Horizontal gene cluster transfer increased hallucinogenic mushroom diversity.</title>
        <authorList>
            <person name="Reynolds H.T."/>
            <person name="Vijayakumar V."/>
            <person name="Gluck-Thaler E."/>
            <person name="Korotkin H.B."/>
            <person name="Matheny P.B."/>
            <person name="Slot J.C."/>
        </authorList>
    </citation>
    <scope>NUCLEOTIDE SEQUENCE [LARGE SCALE GENOMIC DNA]</scope>
    <source>
        <strain evidence="1 2">2629</strain>
    </source>
</reference>
<dbReference type="EMBL" id="NHTK01001298">
    <property type="protein sequence ID" value="PPR00712.1"/>
    <property type="molecule type" value="Genomic_DNA"/>
</dbReference>
<gene>
    <name evidence="1" type="ORF">CVT24_001000</name>
</gene>
<dbReference type="InParanoid" id="A0A409YCH2"/>